<evidence type="ECO:0000256" key="5">
    <source>
        <dbReference type="RuleBase" id="RU004336"/>
    </source>
</evidence>
<evidence type="ECO:0000256" key="3">
    <source>
        <dbReference type="ARBA" id="ARBA00023295"/>
    </source>
</evidence>
<comment type="similarity">
    <text evidence="1 4">Belongs to the glycosyl hydrolase 17 family.</text>
</comment>
<evidence type="ECO:0000313" key="6">
    <source>
        <dbReference type="EMBL" id="KAK6115424.1"/>
    </source>
</evidence>
<evidence type="ECO:0000313" key="7">
    <source>
        <dbReference type="Proteomes" id="UP001318860"/>
    </source>
</evidence>
<dbReference type="PANTHER" id="PTHR32227">
    <property type="entry name" value="GLUCAN ENDO-1,3-BETA-GLUCOSIDASE BG1-RELATED-RELATED"/>
    <property type="match status" value="1"/>
</dbReference>
<dbReference type="Proteomes" id="UP001318860">
    <property type="component" value="Unassembled WGS sequence"/>
</dbReference>
<sequence length="290" mass="31899">MHAVAQFETGVCYGMLGNNLPPPSEVVALYKQNNIQSMRLFEPDPPTLEALQDSGIIVVLGVPNSDLQNLAASQANADTWVENNIKKYHDVLVRYIAVGNEVSPSNPDTARFAQYVLPAMNNLHNTIAKGELGIFVSTAIDHGSSWDLLSSREAGRLDPKLLPQIDLNYALFTSDGVVVPGGVKYQNLFYAILDAMYAALEKSGGSSVRIVVSETGWPSAGGDSTSVDNAKTYYTNLLKRVKDGTPKRPRRIIETYIFAMFDENQKTPEYEKHFGIFTPDKQSKYGLNFG</sequence>
<gene>
    <name evidence="6" type="ORF">DH2020_007693</name>
</gene>
<dbReference type="Gene3D" id="3.20.20.80">
    <property type="entry name" value="Glycosidases"/>
    <property type="match status" value="2"/>
</dbReference>
<dbReference type="PROSITE" id="PS00587">
    <property type="entry name" value="GLYCOSYL_HYDROL_F17"/>
    <property type="match status" value="1"/>
</dbReference>
<dbReference type="InterPro" id="IPR017853">
    <property type="entry name" value="GH"/>
</dbReference>
<protein>
    <recommendedName>
        <fullName evidence="8">Glucan endo-1,3-beta-D-glucosidase</fullName>
    </recommendedName>
</protein>
<dbReference type="EMBL" id="JABTTQ020003506">
    <property type="protein sequence ID" value="KAK6115424.1"/>
    <property type="molecule type" value="Genomic_DNA"/>
</dbReference>
<evidence type="ECO:0008006" key="8">
    <source>
        <dbReference type="Google" id="ProtNLM"/>
    </source>
</evidence>
<dbReference type="InterPro" id="IPR000490">
    <property type="entry name" value="Glyco_hydro_17"/>
</dbReference>
<comment type="caution">
    <text evidence="6">The sequence shown here is derived from an EMBL/GenBank/DDBJ whole genome shotgun (WGS) entry which is preliminary data.</text>
</comment>
<dbReference type="InterPro" id="IPR044965">
    <property type="entry name" value="Glyco_hydro_17_plant"/>
</dbReference>
<evidence type="ECO:0000256" key="4">
    <source>
        <dbReference type="RuleBase" id="RU004335"/>
    </source>
</evidence>
<keyword evidence="7" id="KW-1185">Reference proteome</keyword>
<dbReference type="SUPFAM" id="SSF51445">
    <property type="entry name" value="(Trans)glycosidases"/>
    <property type="match status" value="1"/>
</dbReference>
<organism evidence="6 7">
    <name type="scientific">Rehmannia glutinosa</name>
    <name type="common">Chinese foxglove</name>
    <dbReference type="NCBI Taxonomy" id="99300"/>
    <lineage>
        <taxon>Eukaryota</taxon>
        <taxon>Viridiplantae</taxon>
        <taxon>Streptophyta</taxon>
        <taxon>Embryophyta</taxon>
        <taxon>Tracheophyta</taxon>
        <taxon>Spermatophyta</taxon>
        <taxon>Magnoliopsida</taxon>
        <taxon>eudicotyledons</taxon>
        <taxon>Gunneridae</taxon>
        <taxon>Pentapetalae</taxon>
        <taxon>asterids</taxon>
        <taxon>lamiids</taxon>
        <taxon>Lamiales</taxon>
        <taxon>Orobanchaceae</taxon>
        <taxon>Rehmannieae</taxon>
        <taxon>Rehmannia</taxon>
    </lineage>
</organism>
<reference evidence="6 7" key="1">
    <citation type="journal article" date="2021" name="Comput. Struct. Biotechnol. J.">
        <title>De novo genome assembly of the potent medicinal plant Rehmannia glutinosa using nanopore technology.</title>
        <authorList>
            <person name="Ma L."/>
            <person name="Dong C."/>
            <person name="Song C."/>
            <person name="Wang X."/>
            <person name="Zheng X."/>
            <person name="Niu Y."/>
            <person name="Chen S."/>
            <person name="Feng W."/>
        </authorList>
    </citation>
    <scope>NUCLEOTIDE SEQUENCE [LARGE SCALE GENOMIC DNA]</scope>
    <source>
        <strain evidence="6">DH-2019</strain>
    </source>
</reference>
<accession>A0ABR0TZ86</accession>
<evidence type="ECO:0000256" key="1">
    <source>
        <dbReference type="ARBA" id="ARBA00008773"/>
    </source>
</evidence>
<dbReference type="Pfam" id="PF00332">
    <property type="entry name" value="Glyco_hydro_17"/>
    <property type="match status" value="2"/>
</dbReference>
<keyword evidence="2 5" id="KW-0378">Hydrolase</keyword>
<evidence type="ECO:0000256" key="2">
    <source>
        <dbReference type="ARBA" id="ARBA00022801"/>
    </source>
</evidence>
<keyword evidence="3 5" id="KW-0326">Glycosidase</keyword>
<name>A0ABR0TZ86_REHGL</name>
<proteinExistence type="inferred from homology"/>